<evidence type="ECO:0000256" key="1">
    <source>
        <dbReference type="SAM" id="MobiDB-lite"/>
    </source>
</evidence>
<dbReference type="Proteomes" id="UP001307889">
    <property type="component" value="Chromosome 4"/>
</dbReference>
<feature type="region of interest" description="Disordered" evidence="1">
    <location>
        <begin position="1"/>
        <end position="31"/>
    </location>
</feature>
<accession>A0ABN7AL51</accession>
<sequence length="94" mass="11023">MLVNLKSGFTMPNRKPAKKHSRERENNVRKIKVSRKRATFSAIATMFNLWNRIGCNLQENNTKRDLVTAIRVKLFNKSSLFSDQPRPRMRMAKC</sequence>
<reference evidence="2 3" key="1">
    <citation type="submission" date="2023-09" db="EMBL/GenBank/DDBJ databases">
        <title>Nesidiocoris tenuis whole genome shotgun sequence.</title>
        <authorList>
            <person name="Shibata T."/>
            <person name="Shimoda M."/>
            <person name="Kobayashi T."/>
            <person name="Uehara T."/>
        </authorList>
    </citation>
    <scope>NUCLEOTIDE SEQUENCE [LARGE SCALE GENOMIC DNA]</scope>
    <source>
        <strain evidence="2 3">Japan</strain>
    </source>
</reference>
<gene>
    <name evidence="2" type="ORF">NTJ_05754</name>
</gene>
<organism evidence="2 3">
    <name type="scientific">Nesidiocoris tenuis</name>
    <dbReference type="NCBI Taxonomy" id="355587"/>
    <lineage>
        <taxon>Eukaryota</taxon>
        <taxon>Metazoa</taxon>
        <taxon>Ecdysozoa</taxon>
        <taxon>Arthropoda</taxon>
        <taxon>Hexapoda</taxon>
        <taxon>Insecta</taxon>
        <taxon>Pterygota</taxon>
        <taxon>Neoptera</taxon>
        <taxon>Paraneoptera</taxon>
        <taxon>Hemiptera</taxon>
        <taxon>Heteroptera</taxon>
        <taxon>Panheteroptera</taxon>
        <taxon>Cimicomorpha</taxon>
        <taxon>Miridae</taxon>
        <taxon>Dicyphina</taxon>
        <taxon>Nesidiocoris</taxon>
    </lineage>
</organism>
<name>A0ABN7AL51_9HEMI</name>
<evidence type="ECO:0000313" key="2">
    <source>
        <dbReference type="EMBL" id="BES92945.1"/>
    </source>
</evidence>
<dbReference type="EMBL" id="AP028912">
    <property type="protein sequence ID" value="BES92945.1"/>
    <property type="molecule type" value="Genomic_DNA"/>
</dbReference>
<protein>
    <submittedName>
        <fullName evidence="2">Uncharacterized protein</fullName>
    </submittedName>
</protein>
<evidence type="ECO:0000313" key="3">
    <source>
        <dbReference type="Proteomes" id="UP001307889"/>
    </source>
</evidence>
<keyword evidence="3" id="KW-1185">Reference proteome</keyword>
<proteinExistence type="predicted"/>